<evidence type="ECO:0000256" key="1">
    <source>
        <dbReference type="SAM" id="Phobius"/>
    </source>
</evidence>
<keyword evidence="1" id="KW-0472">Membrane</keyword>
<feature type="transmembrane region" description="Helical" evidence="1">
    <location>
        <begin position="24"/>
        <end position="41"/>
    </location>
</feature>
<keyword evidence="3" id="KW-1185">Reference proteome</keyword>
<protein>
    <recommendedName>
        <fullName evidence="4">WAT1-related protein</fullName>
    </recommendedName>
</protein>
<feature type="transmembrane region" description="Helical" evidence="1">
    <location>
        <begin position="50"/>
        <end position="68"/>
    </location>
</feature>
<evidence type="ECO:0000313" key="2">
    <source>
        <dbReference type="EMBL" id="KAF5840468.1"/>
    </source>
</evidence>
<organism evidence="2 3">
    <name type="scientific">Dunaliella salina</name>
    <name type="common">Green alga</name>
    <name type="synonym">Protococcus salinus</name>
    <dbReference type="NCBI Taxonomy" id="3046"/>
    <lineage>
        <taxon>Eukaryota</taxon>
        <taxon>Viridiplantae</taxon>
        <taxon>Chlorophyta</taxon>
        <taxon>core chlorophytes</taxon>
        <taxon>Chlorophyceae</taxon>
        <taxon>CS clade</taxon>
        <taxon>Chlamydomonadales</taxon>
        <taxon>Dunaliellaceae</taxon>
        <taxon>Dunaliella</taxon>
    </lineage>
</organism>
<accession>A0ABQ7H0T3</accession>
<feature type="transmembrane region" description="Helical" evidence="1">
    <location>
        <begin position="178"/>
        <end position="198"/>
    </location>
</feature>
<proteinExistence type="predicted"/>
<dbReference type="EMBL" id="MU069512">
    <property type="protein sequence ID" value="KAF5840468.1"/>
    <property type="molecule type" value="Genomic_DNA"/>
</dbReference>
<evidence type="ECO:0000313" key="3">
    <source>
        <dbReference type="Proteomes" id="UP000815325"/>
    </source>
</evidence>
<reference evidence="2" key="1">
    <citation type="submission" date="2017-08" db="EMBL/GenBank/DDBJ databases">
        <authorList>
            <person name="Polle J.E."/>
            <person name="Barry K."/>
            <person name="Cushman J."/>
            <person name="Schmutz J."/>
            <person name="Tran D."/>
            <person name="Hathwaick L.T."/>
            <person name="Yim W.C."/>
            <person name="Jenkins J."/>
            <person name="Mckie-Krisberg Z.M."/>
            <person name="Prochnik S."/>
            <person name="Lindquist E."/>
            <person name="Dockter R.B."/>
            <person name="Adam C."/>
            <person name="Molina H."/>
            <person name="Bunkerborg J."/>
            <person name="Jin E."/>
            <person name="Buchheim M."/>
            <person name="Magnuson J."/>
        </authorList>
    </citation>
    <scope>NUCLEOTIDE SEQUENCE</scope>
    <source>
        <strain evidence="2">CCAP 19/18</strain>
    </source>
</reference>
<comment type="caution">
    <text evidence="2">The sequence shown here is derived from an EMBL/GenBank/DDBJ whole genome shotgun (WGS) entry which is preliminary data.</text>
</comment>
<keyword evidence="1" id="KW-1133">Transmembrane helix</keyword>
<dbReference type="Proteomes" id="UP000815325">
    <property type="component" value="Unassembled WGS sequence"/>
</dbReference>
<gene>
    <name evidence="2" type="ORF">DUNSADRAFT_16559</name>
</gene>
<feature type="transmembrane region" description="Helical" evidence="1">
    <location>
        <begin position="74"/>
        <end position="97"/>
    </location>
</feature>
<keyword evidence="1" id="KW-0812">Transmembrane</keyword>
<sequence length="314" mass="33622">MASLLHFFSLQAATAPPSHTIPFTKYAVGLIISATSLWSVSKRQHKSRNMLAECLALAAGLLDVAAYMMNCLGFPIVGSALSMVVFAAAGQMFTAAARTLLLKKGMSKQQCVAVAIVSVGVMVRAGPLKIARDERLPANDNMRLGVIYTTSSAALYSLLGVVYERLASLKALSHVQINLRMSLTGFVLLVLYQTFYTWPHRQRLILEPLAESGQRPGTVIFSHILFGACYTGHAMIQGRVLERSGAMAVNVVNSMRAATVSIVSALLFCAPSAQQQCLDARKGASAAIISVGALIWATAPSPQQPKQDPGKKEE</sequence>
<evidence type="ECO:0008006" key="4">
    <source>
        <dbReference type="Google" id="ProtNLM"/>
    </source>
</evidence>
<feature type="transmembrane region" description="Helical" evidence="1">
    <location>
        <begin position="146"/>
        <end position="166"/>
    </location>
</feature>
<name>A0ABQ7H0T3_DUNSA</name>